<dbReference type="AlphaFoldDB" id="X6N1B5"/>
<reference evidence="4 5" key="1">
    <citation type="journal article" date="2013" name="Curr. Biol.">
        <title>The Genome of the Foraminiferan Reticulomyxa filosa.</title>
        <authorList>
            <person name="Glockner G."/>
            <person name="Hulsmann N."/>
            <person name="Schleicher M."/>
            <person name="Noegel A.A."/>
            <person name="Eichinger L."/>
            <person name="Gallinger C."/>
            <person name="Pawlowski J."/>
            <person name="Sierra R."/>
            <person name="Euteneuer U."/>
            <person name="Pillet L."/>
            <person name="Moustafa A."/>
            <person name="Platzer M."/>
            <person name="Groth M."/>
            <person name="Szafranski K."/>
            <person name="Schliwa M."/>
        </authorList>
    </citation>
    <scope>NUCLEOTIDE SEQUENCE [LARGE SCALE GENOMIC DNA]</scope>
</reference>
<dbReference type="EMBL" id="ASPP01013597">
    <property type="protein sequence ID" value="ETO19509.1"/>
    <property type="molecule type" value="Genomic_DNA"/>
</dbReference>
<dbReference type="GO" id="GO:0016491">
    <property type="term" value="F:oxidoreductase activity"/>
    <property type="evidence" value="ECO:0007669"/>
    <property type="project" value="UniProtKB-KW"/>
</dbReference>
<organism evidence="4 5">
    <name type="scientific">Reticulomyxa filosa</name>
    <dbReference type="NCBI Taxonomy" id="46433"/>
    <lineage>
        <taxon>Eukaryota</taxon>
        <taxon>Sar</taxon>
        <taxon>Rhizaria</taxon>
        <taxon>Retaria</taxon>
        <taxon>Foraminifera</taxon>
        <taxon>Monothalamids</taxon>
        <taxon>Reticulomyxidae</taxon>
        <taxon>Reticulomyxa</taxon>
    </lineage>
</organism>
<dbReference type="InterPro" id="IPR050129">
    <property type="entry name" value="Zn_alcohol_dh"/>
</dbReference>
<keyword evidence="5" id="KW-1185">Reference proteome</keyword>
<dbReference type="SUPFAM" id="SSF51735">
    <property type="entry name" value="NAD(P)-binding Rossmann-fold domains"/>
    <property type="match status" value="1"/>
</dbReference>
<keyword evidence="1" id="KW-0560">Oxidoreductase</keyword>
<dbReference type="InterPro" id="IPR013149">
    <property type="entry name" value="ADH-like_C"/>
</dbReference>
<protein>
    <submittedName>
        <fullName evidence="4">Uncharacterized protein</fullName>
    </submittedName>
</protein>
<dbReference type="Gene3D" id="3.90.180.10">
    <property type="entry name" value="Medium-chain alcohol dehydrogenases, catalytic domain"/>
    <property type="match status" value="1"/>
</dbReference>
<feature type="domain" description="Alcohol dehydrogenase-like N-terminal" evidence="3">
    <location>
        <begin position="2"/>
        <end position="60"/>
    </location>
</feature>
<feature type="domain" description="Alcohol dehydrogenase-like C-terminal" evidence="2">
    <location>
        <begin position="115"/>
        <end position="189"/>
    </location>
</feature>
<evidence type="ECO:0000259" key="3">
    <source>
        <dbReference type="Pfam" id="PF08240"/>
    </source>
</evidence>
<dbReference type="InterPro" id="IPR011032">
    <property type="entry name" value="GroES-like_sf"/>
</dbReference>
<dbReference type="Pfam" id="PF08240">
    <property type="entry name" value="ADH_N"/>
    <property type="match status" value="1"/>
</dbReference>
<dbReference type="PANTHER" id="PTHR43401">
    <property type="entry name" value="L-THREONINE 3-DEHYDROGENASE"/>
    <property type="match status" value="1"/>
</dbReference>
<name>X6N1B5_RETFI</name>
<proteinExistence type="predicted"/>
<dbReference type="SUPFAM" id="SSF50129">
    <property type="entry name" value="GroES-like"/>
    <property type="match status" value="1"/>
</dbReference>
<dbReference type="Proteomes" id="UP000023152">
    <property type="component" value="Unassembled WGS sequence"/>
</dbReference>
<dbReference type="InterPro" id="IPR036291">
    <property type="entry name" value="NAD(P)-bd_dom_sf"/>
</dbReference>
<dbReference type="Pfam" id="PF00107">
    <property type="entry name" value="ADH_zinc_N"/>
    <property type="match status" value="1"/>
</dbReference>
<sequence>MKIGTRVAIENHFYCGKCALCEEKRGDICLNMSQLGHGKGTVYGGCSEYFIVKEIYCYRLRSNISWQEAALLEPLGVAHNAVEQVEVNLNELLITQLDLRITRGRNKNLTGCGTIGLFVISVAKALGCAKVIAADVLSWKLDLAKKMGADELINVKEKDLKSEVMKLTGDIGVQTMIECSGISEVTNMSL</sequence>
<evidence type="ECO:0000259" key="2">
    <source>
        <dbReference type="Pfam" id="PF00107"/>
    </source>
</evidence>
<dbReference type="OrthoDB" id="1879366at2759"/>
<feature type="non-terminal residue" evidence="4">
    <location>
        <position position="190"/>
    </location>
</feature>
<evidence type="ECO:0000313" key="4">
    <source>
        <dbReference type="EMBL" id="ETO19509.1"/>
    </source>
</evidence>
<accession>X6N1B5</accession>
<dbReference type="InterPro" id="IPR013154">
    <property type="entry name" value="ADH-like_N"/>
</dbReference>
<gene>
    <name evidence="4" type="ORF">RFI_17721</name>
</gene>
<dbReference type="Gene3D" id="3.40.50.720">
    <property type="entry name" value="NAD(P)-binding Rossmann-like Domain"/>
    <property type="match status" value="1"/>
</dbReference>
<dbReference type="PANTHER" id="PTHR43401:SF2">
    <property type="entry name" value="L-THREONINE 3-DEHYDROGENASE"/>
    <property type="match status" value="1"/>
</dbReference>
<evidence type="ECO:0000313" key="5">
    <source>
        <dbReference type="Proteomes" id="UP000023152"/>
    </source>
</evidence>
<comment type="caution">
    <text evidence="4">The sequence shown here is derived from an EMBL/GenBank/DDBJ whole genome shotgun (WGS) entry which is preliminary data.</text>
</comment>
<evidence type="ECO:0000256" key="1">
    <source>
        <dbReference type="ARBA" id="ARBA00023002"/>
    </source>
</evidence>